<evidence type="ECO:0000313" key="5">
    <source>
        <dbReference type="Proteomes" id="UP001501822"/>
    </source>
</evidence>
<dbReference type="Proteomes" id="UP001501822">
    <property type="component" value="Unassembled WGS sequence"/>
</dbReference>
<accession>A0ABP3GYJ7</accession>
<dbReference type="Gene3D" id="3.30.750.24">
    <property type="entry name" value="STAS domain"/>
    <property type="match status" value="1"/>
</dbReference>
<sequence length="175" mass="18902">MRRPFGARPGEAGRATLRRFRRRGKSMAGRLLTSTSIPKRNAPVREVRESLGPILEASTRVRRGTVPIVSLRGELDIAGADAFGDLVLEVLFRHGPDVVIDASGLVFCDARGLGALVRCANEADQAGGRLTLVRPGRQVYRLIRLVGLDRLLSATAVPSPRRSRGSCSTMSTDPC</sequence>
<dbReference type="Pfam" id="PF13466">
    <property type="entry name" value="STAS_2"/>
    <property type="match status" value="1"/>
</dbReference>
<dbReference type="CDD" id="cd07043">
    <property type="entry name" value="STAS_anti-anti-sigma_factors"/>
    <property type="match status" value="1"/>
</dbReference>
<dbReference type="InterPro" id="IPR002645">
    <property type="entry name" value="STAS_dom"/>
</dbReference>
<dbReference type="PANTHER" id="PTHR33495">
    <property type="entry name" value="ANTI-SIGMA FACTOR ANTAGONIST TM_1081-RELATED-RELATED"/>
    <property type="match status" value="1"/>
</dbReference>
<dbReference type="InterPro" id="IPR003658">
    <property type="entry name" value="Anti-sigma_ant"/>
</dbReference>
<comment type="similarity">
    <text evidence="1 2">Belongs to the anti-sigma-factor antagonist family.</text>
</comment>
<feature type="domain" description="STAS" evidence="3">
    <location>
        <begin position="68"/>
        <end position="153"/>
    </location>
</feature>
<dbReference type="NCBIfam" id="TIGR00377">
    <property type="entry name" value="ant_ant_sig"/>
    <property type="match status" value="1"/>
</dbReference>
<evidence type="ECO:0000256" key="1">
    <source>
        <dbReference type="ARBA" id="ARBA00009013"/>
    </source>
</evidence>
<evidence type="ECO:0000259" key="3">
    <source>
        <dbReference type="PROSITE" id="PS50801"/>
    </source>
</evidence>
<evidence type="ECO:0000313" key="4">
    <source>
        <dbReference type="EMBL" id="GAA0354891.1"/>
    </source>
</evidence>
<keyword evidence="5" id="KW-1185">Reference proteome</keyword>
<organism evidence="4 5">
    <name type="scientific">Actinoallomurus spadix</name>
    <dbReference type="NCBI Taxonomy" id="79912"/>
    <lineage>
        <taxon>Bacteria</taxon>
        <taxon>Bacillati</taxon>
        <taxon>Actinomycetota</taxon>
        <taxon>Actinomycetes</taxon>
        <taxon>Streptosporangiales</taxon>
        <taxon>Thermomonosporaceae</taxon>
        <taxon>Actinoallomurus</taxon>
    </lineage>
</organism>
<gene>
    <name evidence="4" type="ORF">GCM10010151_50530</name>
</gene>
<proteinExistence type="inferred from homology"/>
<comment type="caution">
    <text evidence="4">The sequence shown here is derived from an EMBL/GenBank/DDBJ whole genome shotgun (WGS) entry which is preliminary data.</text>
</comment>
<name>A0ABP3GYJ7_9ACTN</name>
<dbReference type="SUPFAM" id="SSF52091">
    <property type="entry name" value="SpoIIaa-like"/>
    <property type="match status" value="1"/>
</dbReference>
<protein>
    <recommendedName>
        <fullName evidence="2">Anti-sigma factor antagonist</fullName>
    </recommendedName>
</protein>
<dbReference type="InterPro" id="IPR058548">
    <property type="entry name" value="MlaB-like_STAS"/>
</dbReference>
<reference evidence="5" key="1">
    <citation type="journal article" date="2019" name="Int. J. Syst. Evol. Microbiol.">
        <title>The Global Catalogue of Microorganisms (GCM) 10K type strain sequencing project: providing services to taxonomists for standard genome sequencing and annotation.</title>
        <authorList>
            <consortium name="The Broad Institute Genomics Platform"/>
            <consortium name="The Broad Institute Genome Sequencing Center for Infectious Disease"/>
            <person name="Wu L."/>
            <person name="Ma J."/>
        </authorList>
    </citation>
    <scope>NUCLEOTIDE SEQUENCE [LARGE SCALE GENOMIC DNA]</scope>
    <source>
        <strain evidence="5">JCM 3146</strain>
    </source>
</reference>
<dbReference type="PROSITE" id="PS50801">
    <property type="entry name" value="STAS"/>
    <property type="match status" value="1"/>
</dbReference>
<dbReference type="PANTHER" id="PTHR33495:SF2">
    <property type="entry name" value="ANTI-SIGMA FACTOR ANTAGONIST TM_1081-RELATED"/>
    <property type="match status" value="1"/>
</dbReference>
<evidence type="ECO:0000256" key="2">
    <source>
        <dbReference type="RuleBase" id="RU003749"/>
    </source>
</evidence>
<dbReference type="InterPro" id="IPR036513">
    <property type="entry name" value="STAS_dom_sf"/>
</dbReference>
<dbReference type="EMBL" id="BAAABM010000047">
    <property type="protein sequence ID" value="GAA0354891.1"/>
    <property type="molecule type" value="Genomic_DNA"/>
</dbReference>